<feature type="transmembrane region" description="Helical" evidence="2">
    <location>
        <begin position="239"/>
        <end position="259"/>
    </location>
</feature>
<keyword evidence="2" id="KW-0812">Transmembrane</keyword>
<dbReference type="KEGG" id="mis:MICPUN_107964"/>
<proteinExistence type="predicted"/>
<dbReference type="InParanoid" id="C1E2E7"/>
<name>C1E2E7_MICCC</name>
<reference evidence="3 4" key="1">
    <citation type="journal article" date="2009" name="Science">
        <title>Green evolution and dynamic adaptations revealed by genomes of the marine picoeukaryotes Micromonas.</title>
        <authorList>
            <person name="Worden A.Z."/>
            <person name="Lee J.H."/>
            <person name="Mock T."/>
            <person name="Rouze P."/>
            <person name="Simmons M.P."/>
            <person name="Aerts A.L."/>
            <person name="Allen A.E."/>
            <person name="Cuvelier M.L."/>
            <person name="Derelle E."/>
            <person name="Everett M.V."/>
            <person name="Foulon E."/>
            <person name="Grimwood J."/>
            <person name="Gundlach H."/>
            <person name="Henrissat B."/>
            <person name="Napoli C."/>
            <person name="McDonald S.M."/>
            <person name="Parker M.S."/>
            <person name="Rombauts S."/>
            <person name="Salamov A."/>
            <person name="Von Dassow P."/>
            <person name="Badger J.H."/>
            <person name="Coutinho P.M."/>
            <person name="Demir E."/>
            <person name="Dubchak I."/>
            <person name="Gentemann C."/>
            <person name="Eikrem W."/>
            <person name="Gready J.E."/>
            <person name="John U."/>
            <person name="Lanier W."/>
            <person name="Lindquist E.A."/>
            <person name="Lucas S."/>
            <person name="Mayer K.F."/>
            <person name="Moreau H."/>
            <person name="Not F."/>
            <person name="Otillar R."/>
            <person name="Panaud O."/>
            <person name="Pangilinan J."/>
            <person name="Paulsen I."/>
            <person name="Piegu B."/>
            <person name="Poliakov A."/>
            <person name="Robbens S."/>
            <person name="Schmutz J."/>
            <person name="Toulza E."/>
            <person name="Wyss T."/>
            <person name="Zelensky A."/>
            <person name="Zhou K."/>
            <person name="Armbrust E.V."/>
            <person name="Bhattacharya D."/>
            <person name="Goodenough U.W."/>
            <person name="Van de Peer Y."/>
            <person name="Grigoriev I.V."/>
        </authorList>
    </citation>
    <scope>NUCLEOTIDE SEQUENCE [LARGE SCALE GENOMIC DNA]</scope>
    <source>
        <strain evidence="4">RCC299 / NOUM17</strain>
    </source>
</reference>
<evidence type="ECO:0000313" key="3">
    <source>
        <dbReference type="EMBL" id="ACO62328.1"/>
    </source>
</evidence>
<organism evidence="3 4">
    <name type="scientific">Micromonas commoda (strain RCC299 / NOUM17 / CCMP2709)</name>
    <name type="common">Picoplanktonic green alga</name>
    <dbReference type="NCBI Taxonomy" id="296587"/>
    <lineage>
        <taxon>Eukaryota</taxon>
        <taxon>Viridiplantae</taxon>
        <taxon>Chlorophyta</taxon>
        <taxon>Mamiellophyceae</taxon>
        <taxon>Mamiellales</taxon>
        <taxon>Mamiellaceae</taxon>
        <taxon>Micromonas</taxon>
    </lineage>
</organism>
<evidence type="ECO:0008006" key="5">
    <source>
        <dbReference type="Google" id="ProtNLM"/>
    </source>
</evidence>
<dbReference type="AlphaFoldDB" id="C1E2E7"/>
<feature type="transmembrane region" description="Helical" evidence="2">
    <location>
        <begin position="120"/>
        <end position="141"/>
    </location>
</feature>
<evidence type="ECO:0000256" key="1">
    <source>
        <dbReference type="SAM" id="MobiDB-lite"/>
    </source>
</evidence>
<gene>
    <name evidence="3" type="ORF">MICPUN_107964</name>
</gene>
<keyword evidence="2" id="KW-0472">Membrane</keyword>
<feature type="compositionally biased region" description="Pro residues" evidence="1">
    <location>
        <begin position="1"/>
        <end position="12"/>
    </location>
</feature>
<feature type="region of interest" description="Disordered" evidence="1">
    <location>
        <begin position="1"/>
        <end position="31"/>
    </location>
</feature>
<keyword evidence="4" id="KW-1185">Reference proteome</keyword>
<evidence type="ECO:0000256" key="2">
    <source>
        <dbReference type="SAM" id="Phobius"/>
    </source>
</evidence>
<feature type="transmembrane region" description="Helical" evidence="2">
    <location>
        <begin position="50"/>
        <end position="72"/>
    </location>
</feature>
<dbReference type="GeneID" id="8241838"/>
<protein>
    <recommendedName>
        <fullName evidence="5">Transmembrane protein</fullName>
    </recommendedName>
</protein>
<dbReference type="RefSeq" id="XP_002501070.1">
    <property type="nucleotide sequence ID" value="XM_002501024.1"/>
</dbReference>
<dbReference type="EMBL" id="CP001324">
    <property type="protein sequence ID" value="ACO62328.1"/>
    <property type="molecule type" value="Genomic_DNA"/>
</dbReference>
<dbReference type="Proteomes" id="UP000002009">
    <property type="component" value="Chromosome 3"/>
</dbReference>
<accession>C1E2E7</accession>
<keyword evidence="2" id="KW-1133">Transmembrane helix</keyword>
<feature type="transmembrane region" description="Helical" evidence="2">
    <location>
        <begin position="162"/>
        <end position="190"/>
    </location>
</feature>
<sequence>MSGPTPAAPAAPAPAAQAGANRGHTPPTGPQVVKKVETKVKTSFEDVEGLLNNLLMLTTFTLGFSISFLAAFEYGALAEIDVRYYKLQVELPGEVAKAFPSAPKGKHNIFSPSGTILERGMWATTIMSLSLTIALGSYVSMCASDAREDEKFFKKWYSYFKWIIIFGYFLYFVGYILFYFMLSAAAIGLFPRYCDSKKGGSGSVWLTEKSFTKTAAGEYEIVEGCLTEGIRYPVDAMTLLLNIMMPTIFIAIFLISLWMHRKVKTIRVGGWTPSAPMHGRWK</sequence>
<evidence type="ECO:0000313" key="4">
    <source>
        <dbReference type="Proteomes" id="UP000002009"/>
    </source>
</evidence>